<evidence type="ECO:0000256" key="1">
    <source>
        <dbReference type="SAM" id="Phobius"/>
    </source>
</evidence>
<keyword evidence="1" id="KW-0472">Membrane</keyword>
<organism evidence="2">
    <name type="scientific">Trypanosoma congolense (strain IL3000)</name>
    <dbReference type="NCBI Taxonomy" id="1068625"/>
    <lineage>
        <taxon>Eukaryota</taxon>
        <taxon>Discoba</taxon>
        <taxon>Euglenozoa</taxon>
        <taxon>Kinetoplastea</taxon>
        <taxon>Metakinetoplastina</taxon>
        <taxon>Trypanosomatida</taxon>
        <taxon>Trypanosomatidae</taxon>
        <taxon>Trypanosoma</taxon>
        <taxon>Nannomonas</taxon>
    </lineage>
</organism>
<reference evidence="2" key="1">
    <citation type="journal article" date="2012" name="Proc. Natl. Acad. Sci. U.S.A.">
        <title>Antigenic diversity is generated by distinct evolutionary mechanisms in African trypanosome species.</title>
        <authorList>
            <person name="Jackson A.P."/>
            <person name="Berry A."/>
            <person name="Aslett M."/>
            <person name="Allison H.C."/>
            <person name="Burton P."/>
            <person name="Vavrova-Anderson J."/>
            <person name="Brown R."/>
            <person name="Browne H."/>
            <person name="Corton N."/>
            <person name="Hauser H."/>
            <person name="Gamble J."/>
            <person name="Gilderthorp R."/>
            <person name="Marcello L."/>
            <person name="McQuillan J."/>
            <person name="Otto T.D."/>
            <person name="Quail M.A."/>
            <person name="Sanders M.J."/>
            <person name="van Tonder A."/>
            <person name="Ginger M.L."/>
            <person name="Field M.C."/>
            <person name="Barry J.D."/>
            <person name="Hertz-Fowler C."/>
            <person name="Berriman M."/>
        </authorList>
    </citation>
    <scope>NUCLEOTIDE SEQUENCE</scope>
    <source>
        <strain evidence="2">IL3000</strain>
    </source>
</reference>
<dbReference type="EMBL" id="HE575317">
    <property type="protein sequence ID" value="CCC90104.1"/>
    <property type="molecule type" value="Genomic_DNA"/>
</dbReference>
<evidence type="ECO:0000313" key="2">
    <source>
        <dbReference type="EMBL" id="CCC90104.1"/>
    </source>
</evidence>
<gene>
    <name evidence="2" type="ORF">TCIL3000_4_1920</name>
</gene>
<keyword evidence="1" id="KW-1133">Transmembrane helix</keyword>
<sequence length="100" mass="10945">MRLPNGTIDLYCLIYSALVTMLMLKNVRVMFDEGLECAEGAPVGKLLLCFLLAASPLGAVIFFFRLPADCVISRHSQRAGGAAKNKRRGRGLLLITFLCL</sequence>
<proteinExistence type="predicted"/>
<feature type="transmembrane region" description="Helical" evidence="1">
    <location>
        <begin position="12"/>
        <end position="31"/>
    </location>
</feature>
<feature type="transmembrane region" description="Helical" evidence="1">
    <location>
        <begin position="43"/>
        <end position="64"/>
    </location>
</feature>
<keyword evidence="1" id="KW-0812">Transmembrane</keyword>
<protein>
    <submittedName>
        <fullName evidence="2">Uncharacterized protein</fullName>
    </submittedName>
</protein>
<name>G0UL49_TRYCI</name>
<dbReference type="AlphaFoldDB" id="G0UL49"/>
<accession>G0UL49</accession>